<dbReference type="GO" id="GO:0015074">
    <property type="term" value="P:DNA integration"/>
    <property type="evidence" value="ECO:0007669"/>
    <property type="project" value="InterPro"/>
</dbReference>
<reference evidence="2 3" key="1">
    <citation type="submission" date="2018-05" db="EMBL/GenBank/DDBJ databases">
        <authorList>
            <consortium name="IHU Genomes"/>
        </authorList>
    </citation>
    <scope>NUCLEOTIDE SEQUENCE [LARGE SCALE GENOMIC DNA]</scope>
    <source>
        <strain evidence="2 3">P7336</strain>
    </source>
</reference>
<sequence length="734" mass="80525">MSRGTTNARDLAGSNDIRAAVDWAAVEAGPVIVHPLRVKHPDLPGSVFADDTWSLRPMGVTRGTVQNLHWIPGLKEQQYSVPPHLITPFKRVVWLIINRPAPVAYLAGSNGRRWPSAASVYQRFAALRRFAHFLGQHGITQLCDVSTDLLDTYATALLADETRSSQSAKAQHLGYTAVIAHLADDLPEANRMVEPSWSGEYLGGGRRARAADNSKEIIHPDAFAPLLWWSQQILKCTPDIVAAVKWRNAVSSCPQPKESSRAGFDAVEQIVASRGGILPQGEITGHIAAQYLIALHGGEIHVRDFSSWRRQRGGTFSVNPALPQPIPVPVAGVIEGQPWLQLIDYRDIGKLQRVLQAAAAILICTCTGMRGEECAKLKRGALRTIPRPDGAYSYRIDGRIFKAVRDDNDQQDRGGKQWVWATIKPGADAITALERLAEITGSAGLMTYPKSHDQPVLTTTMTRWIKELIEFANGLSTELGIDQTHHIDPEPARNVTLDRFRRSVAWHIVNQPDGLAAAGVQFGHMQSTTTDGYASTITSGIAATMDEERTRALYTTLQDHANAAKTGMKASGPAAKQLGKALNRFGAKRFPGTYADLSRKDERRLRSDPDLIVRENPGHGCLCLANPLKPETMACSRENDGEPNRNDCKVYCGNRVYTDATIAQDKEEATQLRARVKNANPILAARINKRITHLEEHIADHETTALPLLDIMTAEQAKTSTASTGESETDVRDE</sequence>
<dbReference type="Proteomes" id="UP000252015">
    <property type="component" value="Unassembled WGS sequence"/>
</dbReference>
<evidence type="ECO:0000313" key="2">
    <source>
        <dbReference type="EMBL" id="SRX93105.1"/>
    </source>
</evidence>
<organism evidence="2 3">
    <name type="scientific">Mycobacterium shimoidei</name>
    <dbReference type="NCBI Taxonomy" id="29313"/>
    <lineage>
        <taxon>Bacteria</taxon>
        <taxon>Bacillati</taxon>
        <taxon>Actinomycetota</taxon>
        <taxon>Actinomycetes</taxon>
        <taxon>Mycobacteriales</taxon>
        <taxon>Mycobacteriaceae</taxon>
        <taxon>Mycobacterium</taxon>
    </lineage>
</organism>
<dbReference type="GO" id="GO:0006310">
    <property type="term" value="P:DNA recombination"/>
    <property type="evidence" value="ECO:0007669"/>
    <property type="project" value="UniProtKB-KW"/>
</dbReference>
<dbReference type="SUPFAM" id="SSF56349">
    <property type="entry name" value="DNA breaking-rejoining enzymes"/>
    <property type="match status" value="1"/>
</dbReference>
<proteinExistence type="predicted"/>
<dbReference type="AlphaFoldDB" id="A0A375YWI0"/>
<evidence type="ECO:0008006" key="4">
    <source>
        <dbReference type="Google" id="ProtNLM"/>
    </source>
</evidence>
<dbReference type="InterPro" id="IPR013762">
    <property type="entry name" value="Integrase-like_cat_sf"/>
</dbReference>
<gene>
    <name evidence="2" type="ORF">MSP7336_01338</name>
</gene>
<dbReference type="InterPro" id="IPR011010">
    <property type="entry name" value="DNA_brk_join_enz"/>
</dbReference>
<evidence type="ECO:0000313" key="3">
    <source>
        <dbReference type="Proteomes" id="UP000252015"/>
    </source>
</evidence>
<evidence type="ECO:0000256" key="1">
    <source>
        <dbReference type="ARBA" id="ARBA00023172"/>
    </source>
</evidence>
<keyword evidence="1" id="KW-0233">DNA recombination</keyword>
<accession>A0A375YWI0</accession>
<keyword evidence="3" id="KW-1185">Reference proteome</keyword>
<name>A0A375YWI0_MYCSH</name>
<dbReference type="Gene3D" id="1.10.443.10">
    <property type="entry name" value="Intergrase catalytic core"/>
    <property type="match status" value="1"/>
</dbReference>
<protein>
    <recommendedName>
        <fullName evidence="4">Integrase</fullName>
    </recommendedName>
</protein>
<dbReference type="EMBL" id="UEGW01000001">
    <property type="protein sequence ID" value="SRX93105.1"/>
    <property type="molecule type" value="Genomic_DNA"/>
</dbReference>
<dbReference type="GO" id="GO:0003677">
    <property type="term" value="F:DNA binding"/>
    <property type="evidence" value="ECO:0007669"/>
    <property type="project" value="InterPro"/>
</dbReference>